<dbReference type="EC" id="2.1.1.113" evidence="2"/>
<keyword evidence="5" id="KW-0949">S-adenosyl-L-methionine</keyword>
<reference evidence="10 11" key="1">
    <citation type="submission" date="2017-06" db="EMBL/GenBank/DDBJ databases">
        <title>Raineya orbicola gen. nov., sp. nov. a slightly thermophilic bacterium of the phylum Bacteroidetes and the description of Raineyaceae fam. nov.</title>
        <authorList>
            <person name="Albuquerque L."/>
            <person name="Polonia A.R.M."/>
            <person name="Barroso C."/>
            <person name="Froufe H.J.C."/>
            <person name="Lage O."/>
            <person name="Lobo-Da-Cunha A."/>
            <person name="Egas C."/>
            <person name="Da Costa M.S."/>
        </authorList>
    </citation>
    <scope>NUCLEOTIDE SEQUENCE [LARGE SCALE GENOMIC DNA]</scope>
    <source>
        <strain evidence="10 11">SPSPC-11</strain>
    </source>
</reference>
<evidence type="ECO:0000313" key="11">
    <source>
        <dbReference type="Proteomes" id="UP000233387"/>
    </source>
</evidence>
<organism evidence="10 11">
    <name type="scientific">Raineya orbicola</name>
    <dbReference type="NCBI Taxonomy" id="2016530"/>
    <lineage>
        <taxon>Bacteria</taxon>
        <taxon>Pseudomonadati</taxon>
        <taxon>Bacteroidota</taxon>
        <taxon>Cytophagia</taxon>
        <taxon>Cytophagales</taxon>
        <taxon>Raineyaceae</taxon>
        <taxon>Raineya</taxon>
    </lineage>
</organism>
<keyword evidence="3 10" id="KW-0489">Methyltransferase</keyword>
<dbReference type="GO" id="GO:0009307">
    <property type="term" value="P:DNA restriction-modification system"/>
    <property type="evidence" value="ECO:0007669"/>
    <property type="project" value="UniProtKB-KW"/>
</dbReference>
<comment type="caution">
    <text evidence="10">The sequence shown here is derived from an EMBL/GenBank/DDBJ whole genome shotgun (WGS) entry which is preliminary data.</text>
</comment>
<dbReference type="Proteomes" id="UP000233387">
    <property type="component" value="Unassembled WGS sequence"/>
</dbReference>
<dbReference type="PROSITE" id="PS00093">
    <property type="entry name" value="N4_MTASE"/>
    <property type="match status" value="1"/>
</dbReference>
<gene>
    <name evidence="10" type="ORF">Rain11_1653</name>
</gene>
<dbReference type="GO" id="GO:0032259">
    <property type="term" value="P:methylation"/>
    <property type="evidence" value="ECO:0007669"/>
    <property type="project" value="UniProtKB-KW"/>
</dbReference>
<evidence type="ECO:0000256" key="2">
    <source>
        <dbReference type="ARBA" id="ARBA00012185"/>
    </source>
</evidence>
<dbReference type="GO" id="GO:0015667">
    <property type="term" value="F:site-specific DNA-methyltransferase (cytosine-N4-specific) activity"/>
    <property type="evidence" value="ECO:0007669"/>
    <property type="project" value="UniProtKB-EC"/>
</dbReference>
<comment type="catalytic activity">
    <reaction evidence="8">
        <text>a 2'-deoxycytidine in DNA + S-adenosyl-L-methionine = an N(4)-methyl-2'-deoxycytidine in DNA + S-adenosyl-L-homocysteine + H(+)</text>
        <dbReference type="Rhea" id="RHEA:16857"/>
        <dbReference type="Rhea" id="RHEA-COMP:11369"/>
        <dbReference type="Rhea" id="RHEA-COMP:13674"/>
        <dbReference type="ChEBI" id="CHEBI:15378"/>
        <dbReference type="ChEBI" id="CHEBI:57856"/>
        <dbReference type="ChEBI" id="CHEBI:59789"/>
        <dbReference type="ChEBI" id="CHEBI:85452"/>
        <dbReference type="ChEBI" id="CHEBI:137933"/>
        <dbReference type="EC" id="2.1.1.113"/>
    </reaction>
</comment>
<evidence type="ECO:0000256" key="3">
    <source>
        <dbReference type="ARBA" id="ARBA00022603"/>
    </source>
</evidence>
<name>A0A2N3IE56_9BACT</name>
<evidence type="ECO:0000256" key="6">
    <source>
        <dbReference type="ARBA" id="ARBA00022747"/>
    </source>
</evidence>
<dbReference type="InterPro" id="IPR002941">
    <property type="entry name" value="DNA_methylase_N4/N6"/>
</dbReference>
<proteinExistence type="inferred from homology"/>
<evidence type="ECO:0000256" key="1">
    <source>
        <dbReference type="ARBA" id="ARBA00010203"/>
    </source>
</evidence>
<dbReference type="GO" id="GO:0003677">
    <property type="term" value="F:DNA binding"/>
    <property type="evidence" value="ECO:0007669"/>
    <property type="project" value="UniProtKB-KW"/>
</dbReference>
<evidence type="ECO:0000259" key="9">
    <source>
        <dbReference type="Pfam" id="PF01555"/>
    </source>
</evidence>
<protein>
    <recommendedName>
        <fullName evidence="2">site-specific DNA-methyltransferase (cytosine-N(4)-specific)</fullName>
        <ecNumber evidence="2">2.1.1.113</ecNumber>
    </recommendedName>
</protein>
<keyword evidence="11" id="KW-1185">Reference proteome</keyword>
<dbReference type="GO" id="GO:0008170">
    <property type="term" value="F:N-methyltransferase activity"/>
    <property type="evidence" value="ECO:0007669"/>
    <property type="project" value="InterPro"/>
</dbReference>
<dbReference type="Pfam" id="PF01555">
    <property type="entry name" value="N6_N4_Mtase"/>
    <property type="match status" value="1"/>
</dbReference>
<dbReference type="OrthoDB" id="817797at2"/>
<evidence type="ECO:0000256" key="5">
    <source>
        <dbReference type="ARBA" id="ARBA00022691"/>
    </source>
</evidence>
<sequence length="422" mass="49595">MTNYNLFATFEHSDFVEKRSPLLVSFRELVPEISNTNYLTHGIYYYPAKFIPQVVRFCVQKFTQKNDWIIDPFAGSGTVALEANLLERNCIAIDLNYLLNHIIPLKIPKIQEKLKYSVLQEKLNFVLQSKEIFKPQWSNLAYWYPIEMLNLLQKYWGGQKSLPQDMYAEIIAAALLKVSKYFSYAEHKTPKLFRSKQKRAFIEKILQENWQKQMQEMLLNIASEILVAINETFAKIRQNKHQILYFGGVDSASFQTSQEIDCLITSPPYLQAQEYIRTFKLDLYWLGYSEAEVKHISQMEIPYRKAHSLVHTPTLDLLRPKITNPKLLQILEAYFFFTCKALENCIAKLKKGRKACIFVGNPKIDGIEVETWRIFLEYFEEKNCILKGIYEDRIQSRQLFKARNNKNPEGMKSEFLLVLEKQ</sequence>
<dbReference type="InterPro" id="IPR017985">
    <property type="entry name" value="MeTrfase_CN4_CS"/>
</dbReference>
<evidence type="ECO:0000256" key="4">
    <source>
        <dbReference type="ARBA" id="ARBA00022679"/>
    </source>
</evidence>
<feature type="domain" description="DNA methylase N-4/N-6" evidence="9">
    <location>
        <begin position="33"/>
        <end position="96"/>
    </location>
</feature>
<comment type="similarity">
    <text evidence="1">Belongs to the N(4)/N(6)-methyltransferase family. N(4) subfamily.</text>
</comment>
<evidence type="ECO:0000313" key="10">
    <source>
        <dbReference type="EMBL" id="PKQ68586.1"/>
    </source>
</evidence>
<dbReference type="RefSeq" id="WP_101358920.1">
    <property type="nucleotide sequence ID" value="NZ_NKXO01000024.1"/>
</dbReference>
<accession>A0A2N3IE56</accession>
<dbReference type="InterPro" id="IPR029063">
    <property type="entry name" value="SAM-dependent_MTases_sf"/>
</dbReference>
<dbReference type="SUPFAM" id="SSF53335">
    <property type="entry name" value="S-adenosyl-L-methionine-dependent methyltransferases"/>
    <property type="match status" value="3"/>
</dbReference>
<dbReference type="AlphaFoldDB" id="A0A2N3IE56"/>
<dbReference type="Gene3D" id="3.40.50.150">
    <property type="entry name" value="Vaccinia Virus protein VP39"/>
    <property type="match status" value="2"/>
</dbReference>
<keyword evidence="7" id="KW-0238">DNA-binding</keyword>
<keyword evidence="6" id="KW-0680">Restriction system</keyword>
<keyword evidence="4" id="KW-0808">Transferase</keyword>
<evidence type="ECO:0000256" key="7">
    <source>
        <dbReference type="ARBA" id="ARBA00023125"/>
    </source>
</evidence>
<evidence type="ECO:0000256" key="8">
    <source>
        <dbReference type="ARBA" id="ARBA00049120"/>
    </source>
</evidence>
<dbReference type="EMBL" id="NKXO01000024">
    <property type="protein sequence ID" value="PKQ68586.1"/>
    <property type="molecule type" value="Genomic_DNA"/>
</dbReference>